<gene>
    <name evidence="7" type="ORF">COCON_G00124910</name>
</gene>
<evidence type="ECO:0000256" key="4">
    <source>
        <dbReference type="SAM" id="MobiDB-lite"/>
    </source>
</evidence>
<dbReference type="EMBL" id="JAFJMO010000009">
    <property type="protein sequence ID" value="KAJ8267319.1"/>
    <property type="molecule type" value="Genomic_DNA"/>
</dbReference>
<dbReference type="InterPro" id="IPR042759">
    <property type="entry name" value="CCDC126"/>
</dbReference>
<dbReference type="GO" id="GO:0016020">
    <property type="term" value="C:membrane"/>
    <property type="evidence" value="ECO:0007669"/>
    <property type="project" value="TreeGrafter"/>
</dbReference>
<evidence type="ECO:0000256" key="5">
    <source>
        <dbReference type="SAM" id="Phobius"/>
    </source>
</evidence>
<dbReference type="GO" id="GO:0005576">
    <property type="term" value="C:extracellular region"/>
    <property type="evidence" value="ECO:0007669"/>
    <property type="project" value="UniProtKB-SubCell"/>
</dbReference>
<organism evidence="7 8">
    <name type="scientific">Conger conger</name>
    <name type="common">Conger eel</name>
    <name type="synonym">Muraena conger</name>
    <dbReference type="NCBI Taxonomy" id="82655"/>
    <lineage>
        <taxon>Eukaryota</taxon>
        <taxon>Metazoa</taxon>
        <taxon>Chordata</taxon>
        <taxon>Craniata</taxon>
        <taxon>Vertebrata</taxon>
        <taxon>Euteleostomi</taxon>
        <taxon>Actinopterygii</taxon>
        <taxon>Neopterygii</taxon>
        <taxon>Teleostei</taxon>
        <taxon>Anguilliformes</taxon>
        <taxon>Congridae</taxon>
        <taxon>Conger</taxon>
    </lineage>
</organism>
<dbReference type="PANTHER" id="PTHR46941:SF1">
    <property type="entry name" value="COILED-COIL DOMAIN-CONTAINING PROTEIN 126"/>
    <property type="match status" value="1"/>
</dbReference>
<keyword evidence="3" id="KW-0325">Glycoprotein</keyword>
<accession>A0A9Q1DCT3</accession>
<dbReference type="Proteomes" id="UP001152803">
    <property type="component" value="Unassembled WGS sequence"/>
</dbReference>
<evidence type="ECO:0000259" key="6">
    <source>
        <dbReference type="Pfam" id="PF15027"/>
    </source>
</evidence>
<dbReference type="OrthoDB" id="9946758at2759"/>
<evidence type="ECO:0000313" key="7">
    <source>
        <dbReference type="EMBL" id="KAJ8267319.1"/>
    </source>
</evidence>
<sequence length="166" mass="17793">MQVKQVLEPGAAMLGALRRGLAQRLSLLLLLLGVLWGGLLLRYTLQTPGRQSSAQLRQQILELSQRYVRVLTEESREATGPRGPAMAGQADLKRTIAILLDDILQRLVKLEGKMDAVVNGSLVNATQPAGSAPAPPRPARPRPAPPLRSPATRHGNAGQRPAAGPR</sequence>
<keyword evidence="8" id="KW-1185">Reference proteome</keyword>
<keyword evidence="2" id="KW-0964">Secreted</keyword>
<proteinExistence type="predicted"/>
<feature type="compositionally biased region" description="Pro residues" evidence="4">
    <location>
        <begin position="133"/>
        <end position="148"/>
    </location>
</feature>
<comment type="subcellular location">
    <subcellularLocation>
        <location evidence="1">Secreted</location>
    </subcellularLocation>
</comment>
<dbReference type="PANTHER" id="PTHR46941">
    <property type="entry name" value="COILED-COIL DOMAIN-CONTAINING PROTEIN 126"/>
    <property type="match status" value="1"/>
</dbReference>
<dbReference type="InterPro" id="IPR027833">
    <property type="entry name" value="MGT5A-like_N"/>
</dbReference>
<protein>
    <recommendedName>
        <fullName evidence="6">MGT5A-like N-terminal domain-containing protein</fullName>
    </recommendedName>
</protein>
<evidence type="ECO:0000256" key="1">
    <source>
        <dbReference type="ARBA" id="ARBA00004613"/>
    </source>
</evidence>
<feature type="transmembrane region" description="Helical" evidence="5">
    <location>
        <begin position="25"/>
        <end position="45"/>
    </location>
</feature>
<dbReference type="AlphaFoldDB" id="A0A9Q1DCT3"/>
<evidence type="ECO:0000256" key="3">
    <source>
        <dbReference type="ARBA" id="ARBA00023180"/>
    </source>
</evidence>
<comment type="caution">
    <text evidence="7">The sequence shown here is derived from an EMBL/GenBank/DDBJ whole genome shotgun (WGS) entry which is preliminary data.</text>
</comment>
<keyword evidence="5" id="KW-0812">Transmembrane</keyword>
<keyword evidence="5" id="KW-1133">Transmembrane helix</keyword>
<keyword evidence="5" id="KW-0472">Membrane</keyword>
<dbReference type="Pfam" id="PF15027">
    <property type="entry name" value="MGT5A_N"/>
    <property type="match status" value="1"/>
</dbReference>
<evidence type="ECO:0000256" key="2">
    <source>
        <dbReference type="ARBA" id="ARBA00022525"/>
    </source>
</evidence>
<feature type="domain" description="MGT5A-like N-terminal" evidence="6">
    <location>
        <begin position="18"/>
        <end position="134"/>
    </location>
</feature>
<evidence type="ECO:0000313" key="8">
    <source>
        <dbReference type="Proteomes" id="UP001152803"/>
    </source>
</evidence>
<reference evidence="7" key="1">
    <citation type="journal article" date="2023" name="Science">
        <title>Genome structures resolve the early diversification of teleost fishes.</title>
        <authorList>
            <person name="Parey E."/>
            <person name="Louis A."/>
            <person name="Montfort J."/>
            <person name="Bouchez O."/>
            <person name="Roques C."/>
            <person name="Iampietro C."/>
            <person name="Lluch J."/>
            <person name="Castinel A."/>
            <person name="Donnadieu C."/>
            <person name="Desvignes T."/>
            <person name="Floi Bucao C."/>
            <person name="Jouanno E."/>
            <person name="Wen M."/>
            <person name="Mejri S."/>
            <person name="Dirks R."/>
            <person name="Jansen H."/>
            <person name="Henkel C."/>
            <person name="Chen W.J."/>
            <person name="Zahm M."/>
            <person name="Cabau C."/>
            <person name="Klopp C."/>
            <person name="Thompson A.W."/>
            <person name="Robinson-Rechavi M."/>
            <person name="Braasch I."/>
            <person name="Lecointre G."/>
            <person name="Bobe J."/>
            <person name="Postlethwait J.H."/>
            <person name="Berthelot C."/>
            <person name="Roest Crollius H."/>
            <person name="Guiguen Y."/>
        </authorList>
    </citation>
    <scope>NUCLEOTIDE SEQUENCE</scope>
    <source>
        <strain evidence="7">Concon-B</strain>
    </source>
</reference>
<name>A0A9Q1DCT3_CONCO</name>
<feature type="region of interest" description="Disordered" evidence="4">
    <location>
        <begin position="125"/>
        <end position="166"/>
    </location>
</feature>